<dbReference type="PANTHER" id="PTHR32322:SF2">
    <property type="entry name" value="EAMA DOMAIN-CONTAINING PROTEIN"/>
    <property type="match status" value="1"/>
</dbReference>
<comment type="similarity">
    <text evidence="2">Belongs to the EamA transporter family.</text>
</comment>
<dbReference type="Pfam" id="PF00892">
    <property type="entry name" value="EamA"/>
    <property type="match status" value="2"/>
</dbReference>
<dbReference type="PANTHER" id="PTHR32322">
    <property type="entry name" value="INNER MEMBRANE TRANSPORTER"/>
    <property type="match status" value="1"/>
</dbReference>
<keyword evidence="4 7" id="KW-1133">Transmembrane helix</keyword>
<dbReference type="InterPro" id="IPR037185">
    <property type="entry name" value="EmrE-like"/>
</dbReference>
<gene>
    <name evidence="9" type="ORF">BD833_109194</name>
</gene>
<protein>
    <submittedName>
        <fullName evidence="9">Drug/metabolite transporter (DMT)-like permease</fullName>
    </submittedName>
</protein>
<evidence type="ECO:0000256" key="4">
    <source>
        <dbReference type="ARBA" id="ARBA00022989"/>
    </source>
</evidence>
<organism evidence="9 10">
    <name type="scientific">Blastococcus xanthinilyticus</name>
    <dbReference type="NCBI Taxonomy" id="1564164"/>
    <lineage>
        <taxon>Bacteria</taxon>
        <taxon>Bacillati</taxon>
        <taxon>Actinomycetota</taxon>
        <taxon>Actinomycetes</taxon>
        <taxon>Geodermatophilales</taxon>
        <taxon>Geodermatophilaceae</taxon>
        <taxon>Blastococcus</taxon>
    </lineage>
</organism>
<feature type="domain" description="EamA" evidence="8">
    <location>
        <begin position="158"/>
        <end position="291"/>
    </location>
</feature>
<feature type="transmembrane region" description="Helical" evidence="7">
    <location>
        <begin position="277"/>
        <end position="298"/>
    </location>
</feature>
<evidence type="ECO:0000313" key="10">
    <source>
        <dbReference type="Proteomes" id="UP000322499"/>
    </source>
</evidence>
<feature type="domain" description="EamA" evidence="8">
    <location>
        <begin position="19"/>
        <end position="148"/>
    </location>
</feature>
<keyword evidence="5 7" id="KW-0472">Membrane</keyword>
<dbReference type="Proteomes" id="UP000322499">
    <property type="component" value="Unassembled WGS sequence"/>
</dbReference>
<keyword evidence="10" id="KW-1185">Reference proteome</keyword>
<dbReference type="InterPro" id="IPR000620">
    <property type="entry name" value="EamA_dom"/>
</dbReference>
<evidence type="ECO:0000256" key="3">
    <source>
        <dbReference type="ARBA" id="ARBA00022692"/>
    </source>
</evidence>
<evidence type="ECO:0000313" key="9">
    <source>
        <dbReference type="EMBL" id="TYP86589.1"/>
    </source>
</evidence>
<dbReference type="SUPFAM" id="SSF103481">
    <property type="entry name" value="Multidrug resistance efflux transporter EmrE"/>
    <property type="match status" value="2"/>
</dbReference>
<feature type="transmembrane region" description="Helical" evidence="7">
    <location>
        <begin position="193"/>
        <end position="214"/>
    </location>
</feature>
<feature type="transmembrane region" description="Helical" evidence="7">
    <location>
        <begin position="78"/>
        <end position="99"/>
    </location>
</feature>
<feature type="transmembrane region" description="Helical" evidence="7">
    <location>
        <begin position="252"/>
        <end position="271"/>
    </location>
</feature>
<evidence type="ECO:0000256" key="6">
    <source>
        <dbReference type="SAM" id="MobiDB-lite"/>
    </source>
</evidence>
<evidence type="ECO:0000256" key="5">
    <source>
        <dbReference type="ARBA" id="ARBA00023136"/>
    </source>
</evidence>
<feature type="region of interest" description="Disordered" evidence="6">
    <location>
        <begin position="298"/>
        <end position="374"/>
    </location>
</feature>
<dbReference type="EMBL" id="VNHW01000009">
    <property type="protein sequence ID" value="TYP86589.1"/>
    <property type="molecule type" value="Genomic_DNA"/>
</dbReference>
<evidence type="ECO:0000256" key="2">
    <source>
        <dbReference type="ARBA" id="ARBA00007362"/>
    </source>
</evidence>
<evidence type="ECO:0000256" key="7">
    <source>
        <dbReference type="SAM" id="Phobius"/>
    </source>
</evidence>
<evidence type="ECO:0000259" key="8">
    <source>
        <dbReference type="Pfam" id="PF00892"/>
    </source>
</evidence>
<feature type="transmembrane region" description="Helical" evidence="7">
    <location>
        <begin position="158"/>
        <end position="181"/>
    </location>
</feature>
<name>A0A5S5CW73_9ACTN</name>
<feature type="transmembrane region" description="Helical" evidence="7">
    <location>
        <begin position="105"/>
        <end position="125"/>
    </location>
</feature>
<feature type="transmembrane region" description="Helical" evidence="7">
    <location>
        <begin position="220"/>
        <end position="240"/>
    </location>
</feature>
<comment type="subcellular location">
    <subcellularLocation>
        <location evidence="1">Membrane</location>
        <topology evidence="1">Multi-pass membrane protein</topology>
    </subcellularLocation>
</comment>
<feature type="transmembrane region" description="Helical" evidence="7">
    <location>
        <begin position="17"/>
        <end position="37"/>
    </location>
</feature>
<dbReference type="AlphaFoldDB" id="A0A5S5CW73"/>
<reference evidence="9 10" key="1">
    <citation type="submission" date="2019-07" db="EMBL/GenBank/DDBJ databases">
        <title>Genomic Encyclopedia of Archaeal and Bacterial Type Strains, Phase II (KMG-II): from individual species to whole genera.</title>
        <authorList>
            <person name="Goeker M."/>
        </authorList>
    </citation>
    <scope>NUCLEOTIDE SEQUENCE [LARGE SCALE GENOMIC DNA]</scope>
    <source>
        <strain evidence="9 10">DSM 46842</strain>
    </source>
</reference>
<accession>A0A5S5CW73</accession>
<keyword evidence="3 7" id="KW-0812">Transmembrane</keyword>
<comment type="caution">
    <text evidence="9">The sequence shown here is derived from an EMBL/GenBank/DDBJ whole genome shotgun (WGS) entry which is preliminary data.</text>
</comment>
<evidence type="ECO:0000256" key="1">
    <source>
        <dbReference type="ARBA" id="ARBA00004141"/>
    </source>
</evidence>
<proteinExistence type="inferred from homology"/>
<sequence length="374" mass="36686">MAALVDAAPVGQPAAPAVLAGTVAMGFVGSSVAISAVLTDAPLFTAQSLRYALACLLLAGFARAAGRRIVRPRGAEWAWLLGIVATGMVLFNVALVRGSEHAEPAVIGVAVASVPVLLAVIGPLLEGRRPRGRVLAAAAVVTVGAALVQGLGRSDAEGLAWAVVVLLCEAGFTLLALPLLARHGAWGVSVHTTWLAAVVLGVLGVAGEGPAAALRLSGTQLAATGYLAVGMTAVAFVLWYSAVGRLGSARAGLLTGVAPVAAAAVGVAMGGAAPGPLVWLGIGVVAAGLAVGLGAAGTGTPGGARPHRAGPRPRAAADQSRTAVTSISTRKSGSNSTDTPIIDAGAAEPAPSFADARPTPSMKAGSKSCDQSTT</sequence>
<dbReference type="GO" id="GO:0016020">
    <property type="term" value="C:membrane"/>
    <property type="evidence" value="ECO:0007669"/>
    <property type="project" value="UniProtKB-SubCell"/>
</dbReference>
<dbReference type="InterPro" id="IPR050638">
    <property type="entry name" value="AA-Vitamin_Transporters"/>
</dbReference>
<feature type="compositionally biased region" description="Polar residues" evidence="6">
    <location>
        <begin position="319"/>
        <end position="339"/>
    </location>
</feature>
<feature type="transmembrane region" description="Helical" evidence="7">
    <location>
        <begin position="134"/>
        <end position="152"/>
    </location>
</feature>